<name>A0A3Q0FWH4_ALLSI</name>
<organism evidence="4 5">
    <name type="scientific">Alligator sinensis</name>
    <name type="common">Chinese alligator</name>
    <dbReference type="NCBI Taxonomy" id="38654"/>
    <lineage>
        <taxon>Eukaryota</taxon>
        <taxon>Metazoa</taxon>
        <taxon>Chordata</taxon>
        <taxon>Craniata</taxon>
        <taxon>Vertebrata</taxon>
        <taxon>Euteleostomi</taxon>
        <taxon>Archelosauria</taxon>
        <taxon>Archosauria</taxon>
        <taxon>Crocodylia</taxon>
        <taxon>Alligatoridae</taxon>
        <taxon>Alligatorinae</taxon>
        <taxon>Alligator</taxon>
    </lineage>
</organism>
<reference evidence="5" key="1">
    <citation type="submission" date="2025-08" db="UniProtKB">
        <authorList>
            <consortium name="RefSeq"/>
        </authorList>
    </citation>
    <scope>IDENTIFICATION</scope>
</reference>
<dbReference type="InterPro" id="IPR001079">
    <property type="entry name" value="Galectin_CRD"/>
</dbReference>
<dbReference type="PANTHER" id="PTHR11346:SF147">
    <property type="entry name" value="GALECTIN"/>
    <property type="match status" value="1"/>
</dbReference>
<dbReference type="InParanoid" id="A0A3Q0FWH4"/>
<dbReference type="InterPro" id="IPR044156">
    <property type="entry name" value="Galectin-like"/>
</dbReference>
<evidence type="ECO:0000256" key="1">
    <source>
        <dbReference type="ARBA" id="ARBA00022734"/>
    </source>
</evidence>
<dbReference type="Pfam" id="PF00337">
    <property type="entry name" value="Gal-bind_lectin"/>
    <property type="match status" value="1"/>
</dbReference>
<evidence type="ECO:0000313" key="5">
    <source>
        <dbReference type="RefSeq" id="XP_025050510.1"/>
    </source>
</evidence>
<dbReference type="SMART" id="SM00276">
    <property type="entry name" value="GLECT"/>
    <property type="match status" value="1"/>
</dbReference>
<evidence type="ECO:0000256" key="2">
    <source>
        <dbReference type="RuleBase" id="RU102079"/>
    </source>
</evidence>
<dbReference type="SMART" id="SM00908">
    <property type="entry name" value="Gal-bind_lectin"/>
    <property type="match status" value="1"/>
</dbReference>
<dbReference type="RefSeq" id="XP_025050510.1">
    <property type="nucleotide sequence ID" value="XM_025194725.1"/>
</dbReference>
<accession>A0A3Q0FWH4</accession>
<feature type="domain" description="Galectin" evidence="3">
    <location>
        <begin position="70"/>
        <end position="201"/>
    </location>
</feature>
<dbReference type="SUPFAM" id="SSF49899">
    <property type="entry name" value="Concanavalin A-like lectins/glucanases"/>
    <property type="match status" value="1"/>
</dbReference>
<keyword evidence="1 2" id="KW-0430">Lectin</keyword>
<evidence type="ECO:0000313" key="4">
    <source>
        <dbReference type="Proteomes" id="UP000189705"/>
    </source>
</evidence>
<keyword evidence="4" id="KW-1185">Reference proteome</keyword>
<dbReference type="PROSITE" id="PS51304">
    <property type="entry name" value="GALECTIN"/>
    <property type="match status" value="1"/>
</dbReference>
<gene>
    <name evidence="5" type="primary">LOC102375912</name>
</gene>
<evidence type="ECO:0000259" key="3">
    <source>
        <dbReference type="PROSITE" id="PS51304"/>
    </source>
</evidence>
<dbReference type="CDD" id="cd00070">
    <property type="entry name" value="GLECT"/>
    <property type="match status" value="1"/>
</dbReference>
<dbReference type="Proteomes" id="UP000189705">
    <property type="component" value="Unplaced"/>
</dbReference>
<dbReference type="GeneID" id="102375912"/>
<protein>
    <recommendedName>
        <fullName evidence="2">Galectin</fullName>
    </recommendedName>
</protein>
<sequence>MMFTMSCVHQTWRILLEKRAWEPRLRTKPHHLPSSPQNLLMANEKQAWSFSLRTPAAASSPCTRCRFLKIMVMVNVNHHLGDRIELKGKVAPDAERFAVSLGQTSLDLALYFNPRFESEGDAGIIVCNLMKGGVWEEEQREPCFPFQKGQDAKMSFCFDGQQLRVTMQEDQELTFPNRLGLETISFFSVEGDIKVTSFEFK</sequence>
<dbReference type="AlphaFoldDB" id="A0A3Q0FWH4"/>
<dbReference type="FunFam" id="2.60.120.200:FF:000021">
    <property type="entry name" value="Galectin"/>
    <property type="match status" value="1"/>
</dbReference>
<dbReference type="InterPro" id="IPR013320">
    <property type="entry name" value="ConA-like_dom_sf"/>
</dbReference>
<proteinExistence type="predicted"/>
<dbReference type="PANTHER" id="PTHR11346">
    <property type="entry name" value="GALECTIN"/>
    <property type="match status" value="1"/>
</dbReference>
<dbReference type="Gene3D" id="2.60.120.200">
    <property type="match status" value="1"/>
</dbReference>
<dbReference type="GO" id="GO:0030246">
    <property type="term" value="F:carbohydrate binding"/>
    <property type="evidence" value="ECO:0007669"/>
    <property type="project" value="UniProtKB-UniRule"/>
</dbReference>